<proteinExistence type="predicted"/>
<accession>A0ACC2XM22</accession>
<sequence>MQSIAIQPLLVDPFLQRDLLDFGTPASHETPQENNKVYISCAVGYSNNLYVGSSDGQILWYILDSSARSTEPSSDSNTKGSAFVLRNKHVLSGRKSVDKILLAPKVGKAIILSDSTLSFLALPTLESLTVNPILPIRNVSHVTLDDQEIAWKAGEEEMVVPGSGVRGLDIGMCTVKRKAIGLYRLGAKLTFLRDVPVPETPTQAVRSNATLCISDSSKYCIVDLLGSHLLEILPISQASPDSPADVNPAIAVLPGETEFLFASFTGEESGSMGVFVNKDGDPVRGTMSWNSHPQSIVIEGDSVIALCRDNSLRIHSISDITAGTDEPPQLLSLASNSTEQNLTSHAVLSGISINPYGLTVPNPKRDKLIRPVLRKLIAATARKDLTEAENIPQEESATSPSDDEARRWNDASMFSPSVTSESAVTTESNQGILHKLPGFSPSVMVNETLVWTRDTIYVLASDSWVVRANDLLNQNTPDGLDKAARMVEEERKRGKRGEVDGDRAGHTAELRFIYARLAYRRLQAALFDDAGSLFQKSKIDPRFVISLFSKYVGNSIPQDQELAIWQGLTPSLDKTTTIEAIVSKKVSEIYGIDAVSDRETLSEEIKQINDQLQDHAKRMLSDYLRKTRHSRRKSSTSGNSGSTGKDSVRERSIDQAIDTVFCKLLAEQNESEELLGILQNNHDCLLEELELFISAEGQPGLLARILTMTGKYTRVLEVVTSMVDQGIQSSELPEPTRVVESILRQTNDVALIRKYGLWLAKRDPETALQVLTGQRMVANVKFDDRALLSDLQAINQEAANKYLEYAVVRKRSADKSLHNALLAYYLQECEHFLSDDGVLYHFTEIYNEYVATRPGVTYCQYIAETAHDSPAKTLRMKTILFLQGSPFYDVVEAEVRLQGIDKLFYEKAIVYGRLGRHEKALQLLAIHMRDSVSAETYCSQGGVVVPPKIARVIGNKMVELEAWVALGEVGRRRKGTIEGEQRENLVMTLLKVYMEDGSRAKKQTRDLLNAQALHLDTIQVIDMIPPDWSVSSMSDFFTRAMKRQLHEKATWRIIKSISAGQNSAIAEEYARTVGRQPPVSEAGPRASPSGYTLPDEGSIAATEYGSLHEKSSPHRSTSNEGSIVPNIRTGEKADQPKSEEIGTPPSVVDLTGAADFGDSPSN</sequence>
<evidence type="ECO:0000313" key="1">
    <source>
        <dbReference type="EMBL" id="KAJ9124903.1"/>
    </source>
</evidence>
<dbReference type="Proteomes" id="UP001234202">
    <property type="component" value="Unassembled WGS sequence"/>
</dbReference>
<reference evidence="1" key="1">
    <citation type="submission" date="2023-04" db="EMBL/GenBank/DDBJ databases">
        <title>Draft Genome sequencing of Naganishia species isolated from polar environments using Oxford Nanopore Technology.</title>
        <authorList>
            <person name="Leo P."/>
            <person name="Venkateswaran K."/>
        </authorList>
    </citation>
    <scope>NUCLEOTIDE SEQUENCE</scope>
    <source>
        <strain evidence="1">DBVPG 5303</strain>
    </source>
</reference>
<comment type="caution">
    <text evidence="1">The sequence shown here is derived from an EMBL/GenBank/DDBJ whole genome shotgun (WGS) entry which is preliminary data.</text>
</comment>
<protein>
    <submittedName>
        <fullName evidence="1">Uncharacterized protein</fullName>
    </submittedName>
</protein>
<evidence type="ECO:0000313" key="2">
    <source>
        <dbReference type="Proteomes" id="UP001234202"/>
    </source>
</evidence>
<name>A0ACC2XM22_9TREE</name>
<gene>
    <name evidence="1" type="ORF">QFC24_002832</name>
</gene>
<dbReference type="EMBL" id="JASBWV010000008">
    <property type="protein sequence ID" value="KAJ9124903.1"/>
    <property type="molecule type" value="Genomic_DNA"/>
</dbReference>
<organism evidence="1 2">
    <name type="scientific">Naganishia onofrii</name>
    <dbReference type="NCBI Taxonomy" id="1851511"/>
    <lineage>
        <taxon>Eukaryota</taxon>
        <taxon>Fungi</taxon>
        <taxon>Dikarya</taxon>
        <taxon>Basidiomycota</taxon>
        <taxon>Agaricomycotina</taxon>
        <taxon>Tremellomycetes</taxon>
        <taxon>Filobasidiales</taxon>
        <taxon>Filobasidiaceae</taxon>
        <taxon>Naganishia</taxon>
    </lineage>
</organism>
<keyword evidence="2" id="KW-1185">Reference proteome</keyword>